<evidence type="ECO:0000259" key="2">
    <source>
        <dbReference type="Pfam" id="PF00535"/>
    </source>
</evidence>
<evidence type="ECO:0000313" key="3">
    <source>
        <dbReference type="EMBL" id="MBS2212125.1"/>
    </source>
</evidence>
<dbReference type="Proteomes" id="UP000721861">
    <property type="component" value="Unassembled WGS sequence"/>
</dbReference>
<proteinExistence type="predicted"/>
<accession>A0ABS5KAX0</accession>
<comment type="caution">
    <text evidence="3">The sequence shown here is derived from an EMBL/GenBank/DDBJ whole genome shotgun (WGS) entry which is preliminary data.</text>
</comment>
<dbReference type="InterPro" id="IPR001173">
    <property type="entry name" value="Glyco_trans_2-like"/>
</dbReference>
<keyword evidence="1" id="KW-1133">Transmembrane helix</keyword>
<dbReference type="CDD" id="cd00761">
    <property type="entry name" value="Glyco_tranf_GTA_type"/>
    <property type="match status" value="1"/>
</dbReference>
<gene>
    <name evidence="3" type="ORF">KEM09_11965</name>
</gene>
<dbReference type="Pfam" id="PF00535">
    <property type="entry name" value="Glycos_transf_2"/>
    <property type="match status" value="1"/>
</dbReference>
<feature type="transmembrane region" description="Helical" evidence="1">
    <location>
        <begin position="272"/>
        <end position="292"/>
    </location>
</feature>
<keyword evidence="1" id="KW-0472">Membrane</keyword>
<dbReference type="Gene3D" id="3.90.550.10">
    <property type="entry name" value="Spore Coat Polysaccharide Biosynthesis Protein SpsA, Chain A"/>
    <property type="match status" value="1"/>
</dbReference>
<dbReference type="EMBL" id="JAGUCN010000013">
    <property type="protein sequence ID" value="MBS2212125.1"/>
    <property type="molecule type" value="Genomic_DNA"/>
</dbReference>
<evidence type="ECO:0000256" key="1">
    <source>
        <dbReference type="SAM" id="Phobius"/>
    </source>
</evidence>
<dbReference type="PANTHER" id="PTHR43685">
    <property type="entry name" value="GLYCOSYLTRANSFERASE"/>
    <property type="match status" value="1"/>
</dbReference>
<protein>
    <submittedName>
        <fullName evidence="3">Glycosyltransferase family 2 protein</fullName>
    </submittedName>
</protein>
<reference evidence="3 4" key="1">
    <citation type="journal article" date="2014" name="Int. J. Syst. Evol. Microbiol.">
        <title>Carboxylicivirga gen. nov. in the family Marinilabiliaceae with two novel species, Carboxylicivirga mesophila sp. nov. and Carboxylicivirga taeanensis sp. nov., and reclassification of Cytophaga fermentans as Saccharicrinis fermentans gen. nov., comb. nov.</title>
        <authorList>
            <person name="Yang S.H."/>
            <person name="Seo H.S."/>
            <person name="Woo J.H."/>
            <person name="Oh H.M."/>
            <person name="Jang H."/>
            <person name="Lee J.H."/>
            <person name="Kim S.J."/>
            <person name="Kwon K.K."/>
        </authorList>
    </citation>
    <scope>NUCLEOTIDE SEQUENCE [LARGE SCALE GENOMIC DNA]</scope>
    <source>
        <strain evidence="3 4">JCM 18290</strain>
    </source>
</reference>
<dbReference type="RefSeq" id="WP_212228607.1">
    <property type="nucleotide sequence ID" value="NZ_JAGUCN010000013.1"/>
</dbReference>
<dbReference type="PANTHER" id="PTHR43685:SF2">
    <property type="entry name" value="GLYCOSYLTRANSFERASE 2-LIKE DOMAIN-CONTAINING PROTEIN"/>
    <property type="match status" value="1"/>
</dbReference>
<sequence length="307" mass="35822">MLISIVIPCYNVEQYIEECIRSCYAQSYSNIEVIAVDNNSTDKTLYKLKELQFSYPELIILQEKIPGAPAARNKGMHVAKGEWIQFLDADDLLKPNKIEHQVTLIQRDASFMATAYLKRPLKGNESEVYFNPKDIIKGLFNTNLGITSSNLWNKRFLIEVNGWNESLKSSQEANLMFRLLQINENIIIDSEPLTIVQERESGQISQGNPVKKWTQYIKLRLEIIDWLKNEQLEYFNRNKNYFYSILLTNIRNIAAHNLPLAVSLIKNHIPRYFFPSTINGHLSIYSFLYFLFGFKFTEKLYKTLRKA</sequence>
<dbReference type="SUPFAM" id="SSF53448">
    <property type="entry name" value="Nucleotide-diphospho-sugar transferases"/>
    <property type="match status" value="1"/>
</dbReference>
<name>A0ABS5KAX0_9BACT</name>
<dbReference type="InterPro" id="IPR050834">
    <property type="entry name" value="Glycosyltransf_2"/>
</dbReference>
<dbReference type="InterPro" id="IPR029044">
    <property type="entry name" value="Nucleotide-diphossugar_trans"/>
</dbReference>
<feature type="domain" description="Glycosyltransferase 2-like" evidence="2">
    <location>
        <begin position="4"/>
        <end position="124"/>
    </location>
</feature>
<evidence type="ECO:0000313" key="4">
    <source>
        <dbReference type="Proteomes" id="UP000721861"/>
    </source>
</evidence>
<organism evidence="3 4">
    <name type="scientific">Carboxylicivirga mesophila</name>
    <dbReference type="NCBI Taxonomy" id="1166478"/>
    <lineage>
        <taxon>Bacteria</taxon>
        <taxon>Pseudomonadati</taxon>
        <taxon>Bacteroidota</taxon>
        <taxon>Bacteroidia</taxon>
        <taxon>Marinilabiliales</taxon>
        <taxon>Marinilabiliaceae</taxon>
        <taxon>Carboxylicivirga</taxon>
    </lineage>
</organism>
<keyword evidence="1" id="KW-0812">Transmembrane</keyword>
<keyword evidence="4" id="KW-1185">Reference proteome</keyword>